<dbReference type="Proteomes" id="UP001606305">
    <property type="component" value="Unassembled WGS sequence"/>
</dbReference>
<organism evidence="1 2">
    <name type="scientific">Pelomonas nitida</name>
    <dbReference type="NCBI Taxonomy" id="3299027"/>
    <lineage>
        <taxon>Bacteria</taxon>
        <taxon>Pseudomonadati</taxon>
        <taxon>Pseudomonadota</taxon>
        <taxon>Betaproteobacteria</taxon>
        <taxon>Burkholderiales</taxon>
        <taxon>Sphaerotilaceae</taxon>
        <taxon>Roseateles</taxon>
    </lineage>
</organism>
<dbReference type="SUPFAM" id="SSF46689">
    <property type="entry name" value="Homeodomain-like"/>
    <property type="match status" value="1"/>
</dbReference>
<protein>
    <submittedName>
        <fullName evidence="1">IS66-like element accessory protein TnpA</fullName>
    </submittedName>
</protein>
<keyword evidence="2" id="KW-1185">Reference proteome</keyword>
<dbReference type="Pfam" id="PF01527">
    <property type="entry name" value="HTH_Tnp_1"/>
    <property type="match status" value="1"/>
</dbReference>
<dbReference type="InterPro" id="IPR009057">
    <property type="entry name" value="Homeodomain-like_sf"/>
</dbReference>
<dbReference type="RefSeq" id="WP_394487768.1">
    <property type="nucleotide sequence ID" value="NZ_JBIGIA010000005.1"/>
</dbReference>
<gene>
    <name evidence="1" type="primary">tnpA</name>
    <name evidence="1" type="ORF">ACG00X_08950</name>
</gene>
<reference evidence="1 2" key="1">
    <citation type="submission" date="2024-09" db="EMBL/GenBank/DDBJ databases">
        <title>Novel species of the genus Pelomonas and Roseateles isolated from streams.</title>
        <authorList>
            <person name="Lu H."/>
        </authorList>
    </citation>
    <scope>NUCLEOTIDE SEQUENCE [LARGE SCALE GENOMIC DNA]</scope>
    <source>
        <strain evidence="1 2">BYS96W</strain>
    </source>
</reference>
<dbReference type="InterPro" id="IPR002514">
    <property type="entry name" value="Transposase_8"/>
</dbReference>
<dbReference type="Gene3D" id="1.10.10.60">
    <property type="entry name" value="Homeodomain-like"/>
    <property type="match status" value="1"/>
</dbReference>
<dbReference type="EMBL" id="JBIGIA010000005">
    <property type="protein sequence ID" value="MFG6456962.1"/>
    <property type="molecule type" value="Genomic_DNA"/>
</dbReference>
<accession>A0ABW7G523</accession>
<proteinExistence type="predicted"/>
<name>A0ABW7G523_9BURK</name>
<dbReference type="NCBIfam" id="NF047595">
    <property type="entry name" value="IS66_ISRel24_TnpA"/>
    <property type="match status" value="1"/>
</dbReference>
<evidence type="ECO:0000313" key="1">
    <source>
        <dbReference type="EMBL" id="MFG6456962.1"/>
    </source>
</evidence>
<comment type="caution">
    <text evidence="1">The sequence shown here is derived from an EMBL/GenBank/DDBJ whole genome shotgun (WGS) entry which is preliminary data.</text>
</comment>
<evidence type="ECO:0000313" key="2">
    <source>
        <dbReference type="Proteomes" id="UP001606305"/>
    </source>
</evidence>
<sequence length="133" mass="14525">MTTIPEDHAGPRRRRRLHSDEFKARAVASCMQPGMSMAAVAMAHGVNANLLRRWVREAEMKAPAHALGKSTAEQLQAPQREPLFVPVTLPAPAAPAPMPDIRIELQRGASAITVTWPASAASECATWLRELLR</sequence>